<dbReference type="OrthoDB" id="5683663at2"/>
<keyword evidence="3" id="KW-1185">Reference proteome</keyword>
<protein>
    <recommendedName>
        <fullName evidence="1">TPM domain-containing protein</fullName>
    </recommendedName>
</protein>
<dbReference type="PANTHER" id="PTHR30373:SF8">
    <property type="entry name" value="BLL7265 PROTEIN"/>
    <property type="match status" value="1"/>
</dbReference>
<reference evidence="2 3" key="1">
    <citation type="submission" date="2016-10" db="EMBL/GenBank/DDBJ databases">
        <title>Alkaliphiles isolated from bioreactors.</title>
        <authorList>
            <person name="Salah Z."/>
            <person name="Rout S.P."/>
            <person name="Humphreys P.N."/>
        </authorList>
    </citation>
    <scope>NUCLEOTIDE SEQUENCE [LARGE SCALE GENOMIC DNA]</scope>
    <source>
        <strain evidence="2 3">ZS02</strain>
    </source>
</reference>
<feature type="domain" description="TPM" evidence="1">
    <location>
        <begin position="21"/>
        <end position="142"/>
    </location>
</feature>
<proteinExistence type="predicted"/>
<dbReference type="AlphaFoldDB" id="A0A1R1I7B7"/>
<dbReference type="PANTHER" id="PTHR30373">
    <property type="entry name" value="UPF0603 PROTEIN YGCG"/>
    <property type="match status" value="1"/>
</dbReference>
<dbReference type="EMBL" id="MTHD01000002">
    <property type="protein sequence ID" value="OMG54520.1"/>
    <property type="molecule type" value="Genomic_DNA"/>
</dbReference>
<dbReference type="Gene3D" id="3.10.310.50">
    <property type="match status" value="1"/>
</dbReference>
<evidence type="ECO:0000313" key="3">
    <source>
        <dbReference type="Proteomes" id="UP000187526"/>
    </source>
</evidence>
<dbReference type="InterPro" id="IPR007621">
    <property type="entry name" value="TPM_dom"/>
</dbReference>
<dbReference type="Proteomes" id="UP000187526">
    <property type="component" value="Unassembled WGS sequence"/>
</dbReference>
<evidence type="ECO:0000259" key="1">
    <source>
        <dbReference type="Pfam" id="PF04536"/>
    </source>
</evidence>
<accession>A0A1R1I7B7</accession>
<dbReference type="STRING" id="418702.BJN45_04620"/>
<comment type="caution">
    <text evidence="2">The sequence shown here is derived from an EMBL/GenBank/DDBJ whole genome shotgun (WGS) entry which is preliminary data.</text>
</comment>
<sequence length="165" mass="18255">MGLLRKLKHLTAPGWLVRRAFRKADLDAVTAAISQSETRHRGEICIVVEGPLPFAALRHETSNRQRAGELFALYGVDRTREASGILLYVQLVDHCVEILADRGIAAVVAQTEWDAICREIETDFAAGRYRNGLVNAVDRMTALLAAHFPAGDDNPNELGNRPRLI</sequence>
<dbReference type="RefSeq" id="WP_076092631.1">
    <property type="nucleotide sequence ID" value="NZ_MTHD01000002.1"/>
</dbReference>
<gene>
    <name evidence="2" type="ORF">BJN45_04620</name>
</gene>
<name>A0A1R1I7B7_9RHOO</name>
<evidence type="ECO:0000313" key="2">
    <source>
        <dbReference type="EMBL" id="OMG54520.1"/>
    </source>
</evidence>
<dbReference type="Pfam" id="PF04536">
    <property type="entry name" value="TPM_phosphatase"/>
    <property type="match status" value="1"/>
</dbReference>
<organism evidence="2 3">
    <name type="scientific">Azonexus hydrophilus</name>
    <dbReference type="NCBI Taxonomy" id="418702"/>
    <lineage>
        <taxon>Bacteria</taxon>
        <taxon>Pseudomonadati</taxon>
        <taxon>Pseudomonadota</taxon>
        <taxon>Betaproteobacteria</taxon>
        <taxon>Rhodocyclales</taxon>
        <taxon>Azonexaceae</taxon>
        <taxon>Azonexus</taxon>
    </lineage>
</organism>